<dbReference type="GO" id="GO:0016887">
    <property type="term" value="F:ATP hydrolysis activity"/>
    <property type="evidence" value="ECO:0007669"/>
    <property type="project" value="TreeGrafter"/>
</dbReference>
<evidence type="ECO:0000256" key="1">
    <source>
        <dbReference type="ARBA" id="ARBA00022741"/>
    </source>
</evidence>
<proteinExistence type="predicted"/>
<dbReference type="GO" id="GO:0003677">
    <property type="term" value="F:DNA binding"/>
    <property type="evidence" value="ECO:0007669"/>
    <property type="project" value="TreeGrafter"/>
</dbReference>
<comment type="caution">
    <text evidence="5">The sequence shown here is derived from an EMBL/GenBank/DDBJ whole genome shotgun (WGS) entry which is preliminary data.</text>
</comment>
<dbReference type="SMART" id="SM00487">
    <property type="entry name" value="DEXDc"/>
    <property type="match status" value="1"/>
</dbReference>
<dbReference type="InterPro" id="IPR027417">
    <property type="entry name" value="P-loop_NTPase"/>
</dbReference>
<dbReference type="PROSITE" id="PS51192">
    <property type="entry name" value="HELICASE_ATP_BIND_1"/>
    <property type="match status" value="1"/>
</dbReference>
<dbReference type="InterPro" id="IPR011545">
    <property type="entry name" value="DEAD/DEAH_box_helicase_dom"/>
</dbReference>
<evidence type="ECO:0000259" key="4">
    <source>
        <dbReference type="PROSITE" id="PS51194"/>
    </source>
</evidence>
<keyword evidence="2" id="KW-0067">ATP-binding</keyword>
<dbReference type="PANTHER" id="PTHR47962">
    <property type="entry name" value="ATP-DEPENDENT HELICASE LHR-RELATED-RELATED"/>
    <property type="match status" value="1"/>
</dbReference>
<feature type="domain" description="Helicase ATP-binding" evidence="3">
    <location>
        <begin position="33"/>
        <end position="213"/>
    </location>
</feature>
<keyword evidence="1" id="KW-0547">Nucleotide-binding</keyword>
<dbReference type="InterPro" id="IPR052511">
    <property type="entry name" value="ATP-dep_Helicase"/>
</dbReference>
<reference evidence="5" key="1">
    <citation type="journal article" date="2020" name="mSystems">
        <title>Genome- and Community-Level Interaction Insights into Carbon Utilization and Element Cycling Functions of Hydrothermarchaeota in Hydrothermal Sediment.</title>
        <authorList>
            <person name="Zhou Z."/>
            <person name="Liu Y."/>
            <person name="Xu W."/>
            <person name="Pan J."/>
            <person name="Luo Z.H."/>
            <person name="Li M."/>
        </authorList>
    </citation>
    <scope>NUCLEOTIDE SEQUENCE [LARGE SCALE GENOMIC DNA]</scope>
    <source>
        <strain evidence="5">SpSt-418</strain>
    </source>
</reference>
<keyword evidence="5" id="KW-0378">Hydrolase</keyword>
<dbReference type="Pfam" id="PF00270">
    <property type="entry name" value="DEAD"/>
    <property type="match status" value="1"/>
</dbReference>
<dbReference type="SUPFAM" id="SSF52540">
    <property type="entry name" value="P-loop containing nucleoside triphosphate hydrolases"/>
    <property type="match status" value="1"/>
</dbReference>
<dbReference type="SMART" id="SM00490">
    <property type="entry name" value="HELICc"/>
    <property type="match status" value="1"/>
</dbReference>
<sequence length="730" mass="82364">MPDYFHRLAPFIQEYIYNEGWTELRPIQREACHVLFETDAHLLVAAGTASGKTEAAFLPILTLLHENPSKTVGAIYVGPIKALINDQCDRLTDLLRHQPDLPVWAWHGDIGQGVKKRLVKDPKGILQITPESLESLLINKHAELSRLFGDLRFVVIDEIHAFIGSDRGAQILCQLARLAKITGNQPRRIGLSATLGDYGLAEDWLRSGTKQSVITPQVASNKRTIHLALEHFYDSGIRIRAKGESRDEAFNPCYLHLFKQSLNRKCLIFANGRMETEAVITELRQIAQAKSAPDIYHVHHGSISAELREAAETAMRDTASPTVTAATVTFEMGIDLGKLDRVIQLEAPASVSSFLQRLGRSGRRGSPADMRFVCVEDKPDGSETLPQLLPWQLLQCIAIIQLYLEEKWIEPIAPQQYPFSLLYHQTMSTLAARGELSAPQLAQQILTLPPFQSISQDDFRELLRHLISIDHIQQTKENGLILGLEGEKLARNFKFYAIFPDNEEFAVWADGVEVGTIVVPPQVGDKLSLAGRTWEVLEVDQRRKTIQARISMGAATVSWRGSGGNIHTRLLQRMRQVLLEDKEYAYLQPGAKARLAEARQLAQKEGIDSRQIFSLEEGYACILPWLGSTEYRTLERFLRMPCREALGTKGVSGRSPYYFVVNLGKAKLEQLYWEIKSLGDRRLDPEELLTEDEAPKLQKYDEFVPPQLLRKAFLTDYLNLPQLAQNISHW</sequence>
<dbReference type="AlphaFoldDB" id="A0A7C3PLX3"/>
<gene>
    <name evidence="5" type="ORF">ENR64_26085</name>
</gene>
<dbReference type="PROSITE" id="PS51194">
    <property type="entry name" value="HELICASE_CTER"/>
    <property type="match status" value="1"/>
</dbReference>
<dbReference type="PANTHER" id="PTHR47962:SF5">
    <property type="entry name" value="ATP-DEPENDENT HELICASE LHR-RELATED"/>
    <property type="match status" value="1"/>
</dbReference>
<name>A0A7C3PLX3_9CYAN</name>
<dbReference type="Pfam" id="PF00271">
    <property type="entry name" value="Helicase_C"/>
    <property type="match status" value="1"/>
</dbReference>
<protein>
    <submittedName>
        <fullName evidence="5">DEAD/DEAH box helicase</fullName>
    </submittedName>
</protein>
<evidence type="ECO:0000259" key="3">
    <source>
        <dbReference type="PROSITE" id="PS51192"/>
    </source>
</evidence>
<dbReference type="InterPro" id="IPR014001">
    <property type="entry name" value="Helicase_ATP-bd"/>
</dbReference>
<dbReference type="InterPro" id="IPR001650">
    <property type="entry name" value="Helicase_C-like"/>
</dbReference>
<organism evidence="5">
    <name type="scientific">Oscillatoriales cyanobacterium SpSt-418</name>
    <dbReference type="NCBI Taxonomy" id="2282169"/>
    <lineage>
        <taxon>Bacteria</taxon>
        <taxon>Bacillati</taxon>
        <taxon>Cyanobacteriota</taxon>
        <taxon>Cyanophyceae</taxon>
        <taxon>Oscillatoriophycideae</taxon>
        <taxon>Oscillatoriales</taxon>
    </lineage>
</organism>
<dbReference type="GO" id="GO:0005524">
    <property type="term" value="F:ATP binding"/>
    <property type="evidence" value="ECO:0007669"/>
    <property type="project" value="UniProtKB-KW"/>
</dbReference>
<keyword evidence="5" id="KW-0347">Helicase</keyword>
<accession>A0A7C3PLX3</accession>
<feature type="domain" description="Helicase C-terminal" evidence="4">
    <location>
        <begin position="249"/>
        <end position="410"/>
    </location>
</feature>
<evidence type="ECO:0000256" key="2">
    <source>
        <dbReference type="ARBA" id="ARBA00022840"/>
    </source>
</evidence>
<dbReference type="GO" id="GO:0004386">
    <property type="term" value="F:helicase activity"/>
    <property type="evidence" value="ECO:0007669"/>
    <property type="project" value="UniProtKB-KW"/>
</dbReference>
<dbReference type="CDD" id="cd17922">
    <property type="entry name" value="DEXHc_LHR-like"/>
    <property type="match status" value="1"/>
</dbReference>
<dbReference type="EMBL" id="DSRU01000378">
    <property type="protein sequence ID" value="HFN01157.1"/>
    <property type="molecule type" value="Genomic_DNA"/>
</dbReference>
<dbReference type="Gene3D" id="3.40.50.300">
    <property type="entry name" value="P-loop containing nucleotide triphosphate hydrolases"/>
    <property type="match status" value="2"/>
</dbReference>
<evidence type="ECO:0000313" key="5">
    <source>
        <dbReference type="EMBL" id="HFN01157.1"/>
    </source>
</evidence>